<feature type="transmembrane region" description="Helical" evidence="14">
    <location>
        <begin position="326"/>
        <end position="346"/>
    </location>
</feature>
<feature type="domain" description="Histidine kinase" evidence="15">
    <location>
        <begin position="808"/>
        <end position="1026"/>
    </location>
</feature>
<dbReference type="SUPFAM" id="SSF103190">
    <property type="entry name" value="Sensory domain-like"/>
    <property type="match status" value="1"/>
</dbReference>
<evidence type="ECO:0000256" key="2">
    <source>
        <dbReference type="ARBA" id="ARBA00004651"/>
    </source>
</evidence>
<evidence type="ECO:0000256" key="8">
    <source>
        <dbReference type="ARBA" id="ARBA00022741"/>
    </source>
</evidence>
<dbReference type="PANTHER" id="PTHR43047">
    <property type="entry name" value="TWO-COMPONENT HISTIDINE PROTEIN KINASE"/>
    <property type="match status" value="1"/>
</dbReference>
<dbReference type="GO" id="GO:0009927">
    <property type="term" value="F:histidine phosphotransfer kinase activity"/>
    <property type="evidence" value="ECO:0007669"/>
    <property type="project" value="TreeGrafter"/>
</dbReference>
<evidence type="ECO:0000256" key="5">
    <source>
        <dbReference type="ARBA" id="ARBA00022553"/>
    </source>
</evidence>
<evidence type="ECO:0000256" key="3">
    <source>
        <dbReference type="ARBA" id="ARBA00012438"/>
    </source>
</evidence>
<dbReference type="InterPro" id="IPR003018">
    <property type="entry name" value="GAF"/>
</dbReference>
<evidence type="ECO:0000313" key="19">
    <source>
        <dbReference type="Proteomes" id="UP000243488"/>
    </source>
</evidence>
<evidence type="ECO:0000259" key="17">
    <source>
        <dbReference type="PROSITE" id="PS50113"/>
    </source>
</evidence>
<dbReference type="InterPro" id="IPR001610">
    <property type="entry name" value="PAC"/>
</dbReference>
<dbReference type="EC" id="2.7.13.3" evidence="3"/>
<evidence type="ECO:0000256" key="9">
    <source>
        <dbReference type="ARBA" id="ARBA00022777"/>
    </source>
</evidence>
<evidence type="ECO:0000256" key="7">
    <source>
        <dbReference type="ARBA" id="ARBA00022692"/>
    </source>
</evidence>
<dbReference type="SUPFAM" id="SSF55874">
    <property type="entry name" value="ATPase domain of HSP90 chaperone/DNA topoisomerase II/histidine kinase"/>
    <property type="match status" value="1"/>
</dbReference>
<proteinExistence type="predicted"/>
<dbReference type="GO" id="GO:0005886">
    <property type="term" value="C:plasma membrane"/>
    <property type="evidence" value="ECO:0007669"/>
    <property type="project" value="UniProtKB-SubCell"/>
</dbReference>
<comment type="subcellular location">
    <subcellularLocation>
        <location evidence="2">Cell membrane</location>
        <topology evidence="2">Multi-pass membrane protein</topology>
    </subcellularLocation>
</comment>
<dbReference type="SUPFAM" id="SSF55781">
    <property type="entry name" value="GAF domain-like"/>
    <property type="match status" value="1"/>
</dbReference>
<dbReference type="CDD" id="cd00130">
    <property type="entry name" value="PAS"/>
    <property type="match status" value="2"/>
</dbReference>
<dbReference type="Gene3D" id="3.30.450.20">
    <property type="entry name" value="PAS domain"/>
    <property type="match status" value="3"/>
</dbReference>
<dbReference type="PRINTS" id="PR00344">
    <property type="entry name" value="BCTRLSENSOR"/>
</dbReference>
<dbReference type="SMART" id="SM00086">
    <property type="entry name" value="PAC"/>
    <property type="match status" value="2"/>
</dbReference>
<dbReference type="InterPro" id="IPR036890">
    <property type="entry name" value="HATPase_C_sf"/>
</dbReference>
<dbReference type="CDD" id="cd00082">
    <property type="entry name" value="HisKA"/>
    <property type="match status" value="1"/>
</dbReference>
<dbReference type="GO" id="GO:0000155">
    <property type="term" value="F:phosphorelay sensor kinase activity"/>
    <property type="evidence" value="ECO:0007669"/>
    <property type="project" value="InterPro"/>
</dbReference>
<dbReference type="SMART" id="SM00387">
    <property type="entry name" value="HATPase_c"/>
    <property type="match status" value="1"/>
</dbReference>
<dbReference type="SMART" id="SM00065">
    <property type="entry name" value="GAF"/>
    <property type="match status" value="1"/>
</dbReference>
<keyword evidence="8" id="KW-0547">Nucleotide-binding</keyword>
<dbReference type="InterPro" id="IPR003661">
    <property type="entry name" value="HisK_dim/P_dom"/>
</dbReference>
<keyword evidence="6" id="KW-0808">Transferase</keyword>
<dbReference type="GO" id="GO:0005524">
    <property type="term" value="F:ATP binding"/>
    <property type="evidence" value="ECO:0007669"/>
    <property type="project" value="UniProtKB-KW"/>
</dbReference>
<dbReference type="PANTHER" id="PTHR43047:SF72">
    <property type="entry name" value="OSMOSENSING HISTIDINE PROTEIN KINASE SLN1"/>
    <property type="match status" value="1"/>
</dbReference>
<evidence type="ECO:0000256" key="11">
    <source>
        <dbReference type="ARBA" id="ARBA00022989"/>
    </source>
</evidence>
<feature type="domain" description="PAS" evidence="16">
    <location>
        <begin position="675"/>
        <end position="735"/>
    </location>
</feature>
<keyword evidence="7 14" id="KW-0812">Transmembrane</keyword>
<name>A0A1V0B2D7_9GAMM</name>
<keyword evidence="9" id="KW-0418">Kinase</keyword>
<dbReference type="Pfam" id="PF00512">
    <property type="entry name" value="HisKA"/>
    <property type="match status" value="1"/>
</dbReference>
<dbReference type="FunFam" id="3.30.565.10:FF:000023">
    <property type="entry name" value="PAS domain-containing sensor histidine kinase"/>
    <property type="match status" value="1"/>
</dbReference>
<dbReference type="InterPro" id="IPR000700">
    <property type="entry name" value="PAS-assoc_C"/>
</dbReference>
<dbReference type="PROSITE" id="PS50113">
    <property type="entry name" value="PAC"/>
    <property type="match status" value="1"/>
</dbReference>
<dbReference type="Pfam" id="PF01590">
    <property type="entry name" value="GAF"/>
    <property type="match status" value="1"/>
</dbReference>
<dbReference type="SMART" id="SM00388">
    <property type="entry name" value="HisKA"/>
    <property type="match status" value="1"/>
</dbReference>
<comment type="catalytic activity">
    <reaction evidence="1">
        <text>ATP + protein L-histidine = ADP + protein N-phospho-L-histidine.</text>
        <dbReference type="EC" id="2.7.13.3"/>
    </reaction>
</comment>
<dbReference type="PROSITE" id="PS50112">
    <property type="entry name" value="PAS"/>
    <property type="match status" value="1"/>
</dbReference>
<dbReference type="InterPro" id="IPR000014">
    <property type="entry name" value="PAS"/>
</dbReference>
<organism evidence="18 19">
    <name type="scientific">Halopseudomonas phragmitis</name>
    <dbReference type="NCBI Taxonomy" id="1931241"/>
    <lineage>
        <taxon>Bacteria</taxon>
        <taxon>Pseudomonadati</taxon>
        <taxon>Pseudomonadota</taxon>
        <taxon>Gammaproteobacteria</taxon>
        <taxon>Pseudomonadales</taxon>
        <taxon>Pseudomonadaceae</taxon>
        <taxon>Halopseudomonas</taxon>
    </lineage>
</organism>
<evidence type="ECO:0000256" key="14">
    <source>
        <dbReference type="SAM" id="Phobius"/>
    </source>
</evidence>
<dbReference type="InterPro" id="IPR035965">
    <property type="entry name" value="PAS-like_dom_sf"/>
</dbReference>
<dbReference type="Pfam" id="PF14827">
    <property type="entry name" value="dCache_3"/>
    <property type="match status" value="1"/>
</dbReference>
<dbReference type="RefSeq" id="WP_080048799.1">
    <property type="nucleotide sequence ID" value="NZ_CP020100.1"/>
</dbReference>
<keyword evidence="13 14" id="KW-0472">Membrane</keyword>
<feature type="transmembrane region" description="Helical" evidence="14">
    <location>
        <begin position="12"/>
        <end position="33"/>
    </location>
</feature>
<dbReference type="InterPro" id="IPR003594">
    <property type="entry name" value="HATPase_dom"/>
</dbReference>
<dbReference type="CDD" id="cd16922">
    <property type="entry name" value="HATPase_EvgS-ArcB-TorS-like"/>
    <property type="match status" value="1"/>
</dbReference>
<dbReference type="InterPro" id="IPR005467">
    <property type="entry name" value="His_kinase_dom"/>
</dbReference>
<reference evidence="18 19" key="1">
    <citation type="submission" date="2017-03" db="EMBL/GenBank/DDBJ databases">
        <title>Complete genome sequence of the novel DNRA strain Pseudomonas sp. S-6-2 isolated from Chinese polluted river sediment. Journal of Biotechnology.</title>
        <authorList>
            <person name="Li J."/>
            <person name="Xiang F."/>
            <person name="Wang L."/>
            <person name="Xi L."/>
            <person name="Liu J."/>
        </authorList>
    </citation>
    <scope>NUCLEOTIDE SEQUENCE [LARGE SCALE GENOMIC DNA]</scope>
    <source>
        <strain evidence="18 19">S-6-2</strain>
    </source>
</reference>
<dbReference type="PROSITE" id="PS50109">
    <property type="entry name" value="HIS_KIN"/>
    <property type="match status" value="1"/>
</dbReference>
<evidence type="ECO:0000256" key="12">
    <source>
        <dbReference type="ARBA" id="ARBA00023012"/>
    </source>
</evidence>
<keyword evidence="5" id="KW-0597">Phosphoprotein</keyword>
<dbReference type="Gene3D" id="1.10.287.130">
    <property type="match status" value="1"/>
</dbReference>
<evidence type="ECO:0000256" key="4">
    <source>
        <dbReference type="ARBA" id="ARBA00022475"/>
    </source>
</evidence>
<keyword evidence="19" id="KW-1185">Reference proteome</keyword>
<dbReference type="KEGG" id="ppha:BVH74_03890"/>
<dbReference type="SUPFAM" id="SSF55785">
    <property type="entry name" value="PYP-like sensor domain (PAS domain)"/>
    <property type="match status" value="2"/>
</dbReference>
<evidence type="ECO:0000256" key="10">
    <source>
        <dbReference type="ARBA" id="ARBA00022840"/>
    </source>
</evidence>
<evidence type="ECO:0000313" key="18">
    <source>
        <dbReference type="EMBL" id="AQZ93944.1"/>
    </source>
</evidence>
<dbReference type="SUPFAM" id="SSF47384">
    <property type="entry name" value="Homodimeric domain of signal transducing histidine kinase"/>
    <property type="match status" value="1"/>
</dbReference>
<dbReference type="SMART" id="SM00091">
    <property type="entry name" value="PAS"/>
    <property type="match status" value="2"/>
</dbReference>
<keyword evidence="10" id="KW-0067">ATP-binding</keyword>
<evidence type="ECO:0000256" key="1">
    <source>
        <dbReference type="ARBA" id="ARBA00000085"/>
    </source>
</evidence>
<evidence type="ECO:0000259" key="16">
    <source>
        <dbReference type="PROSITE" id="PS50112"/>
    </source>
</evidence>
<dbReference type="InterPro" id="IPR029016">
    <property type="entry name" value="GAF-like_dom_sf"/>
</dbReference>
<dbReference type="Proteomes" id="UP000243488">
    <property type="component" value="Chromosome"/>
</dbReference>
<dbReference type="NCBIfam" id="TIGR00229">
    <property type="entry name" value="sensory_box"/>
    <property type="match status" value="1"/>
</dbReference>
<dbReference type="InterPro" id="IPR036097">
    <property type="entry name" value="HisK_dim/P_sf"/>
</dbReference>
<dbReference type="InterPro" id="IPR013655">
    <property type="entry name" value="PAS_fold_3"/>
</dbReference>
<evidence type="ECO:0000256" key="6">
    <source>
        <dbReference type="ARBA" id="ARBA00022679"/>
    </source>
</evidence>
<accession>A0A1V0B2D7</accession>
<dbReference type="EMBL" id="CP020100">
    <property type="protein sequence ID" value="AQZ93944.1"/>
    <property type="molecule type" value="Genomic_DNA"/>
</dbReference>
<dbReference type="Pfam" id="PF08447">
    <property type="entry name" value="PAS_3"/>
    <property type="match status" value="2"/>
</dbReference>
<sequence length="1039" mass="116574">MAKSRTVIAGHVILCLGTLALALFFSFLAWWGWQQREQQWQQELDMHSEVQRLAVLQARAGLERQVLLAANQVSQNPDLLRLVRRIAVLAERDGLDSDGVLLLRAQLQADLQGLWMVLAESGASQLHIHLAPGVISLLRMHQPDKWGDRLDGIRHLVDRVQRTGQSVKGMEVGRHGSGIRGVVPIRASEDSDSAVIASVEVGYGMLPELRQLDLELDAGLALMLYRPSLEGVMLEQEQNELSRLDSGDWLLAQYSRAEILDWREAGRLPQPEYSAGYRLVEASDQRYLVTFIPLYEEVGRPLAAVLAWREIGAELLRHNAEQRQLLGRWLIALLAAAGLFSALLLATRVTVRRQAEQHQQAIIQESLAREQTRQGLERQRQALRALNEIASLQHLGQHERLRRVLELGCGYLRLDMGIVSRIKDDDYQVLSHHAKDDGLEDGTHFPLGQTYCSLTLAQDDVLAIDNMGQSIHRGHPCYQHFGLESYIGMPLTVAGERFGTLNFSSAQARHESFEDTDLEFMRLCGRWIAAVLTRGKFEQEREALLSRFSKLARHLPGMVYQYQYNCSGRGWFPYSSQGIVDIYGITPEQAAASDMAAFEAIYPEDRQRVAISIRESAAGLNEWRCEYRIHHPQRGLIWVAGRSSPEPLENGDIIWHGVITDISEQVRATRALQKSESRFRSMVSNLPGVVYRCRSDADWTMSYMSDGIARLTGYPASDFIDNRVRSYASIVHPDDLHLTYATIVHIERRESFELTYRIVHADGHHVWVREKGRGEYDSQDQLLWLDGFIWDITEQHRVEQLKTQFVSAVSHELRTPLTAIAGALGLVLGGAMGEVPEPMAKLLGIAQQNSDNLHALINDLLDMDKLSEGKMHFELERQRLKPLLEQALSLNQGYAEQYQVRLQAGRIDDAWVIVDAKRIGQVLANYLSNAAKFSHPGGDVLLEACIEAGQVTVSVTDQGIGIPVDFQEQIFQKFSQADGSDARQRGGTGLGLAISRELVQHMGGQVGFESQEGQGSCFWFRLPVSEVSSVPAHHSGEPS</sequence>
<keyword evidence="12" id="KW-0902">Two-component regulatory system</keyword>
<dbReference type="AlphaFoldDB" id="A0A1V0B2D7"/>
<protein>
    <recommendedName>
        <fullName evidence="3">histidine kinase</fullName>
        <ecNumber evidence="3">2.7.13.3</ecNumber>
    </recommendedName>
</protein>
<dbReference type="Gene3D" id="3.30.450.40">
    <property type="match status" value="1"/>
</dbReference>
<evidence type="ECO:0000259" key="15">
    <source>
        <dbReference type="PROSITE" id="PS50109"/>
    </source>
</evidence>
<dbReference type="STRING" id="1931241.BVH74_03890"/>
<gene>
    <name evidence="18" type="ORF">BVH74_03890</name>
</gene>
<keyword evidence="4" id="KW-1003">Cell membrane</keyword>
<dbReference type="Gene3D" id="3.30.565.10">
    <property type="entry name" value="Histidine kinase-like ATPase, C-terminal domain"/>
    <property type="match status" value="1"/>
</dbReference>
<keyword evidence="11 14" id="KW-1133">Transmembrane helix</keyword>
<evidence type="ECO:0000256" key="13">
    <source>
        <dbReference type="ARBA" id="ARBA00023136"/>
    </source>
</evidence>
<dbReference type="InterPro" id="IPR029150">
    <property type="entry name" value="dCache_3"/>
</dbReference>
<feature type="domain" description="PAC" evidence="17">
    <location>
        <begin position="752"/>
        <end position="804"/>
    </location>
</feature>
<dbReference type="Pfam" id="PF02518">
    <property type="entry name" value="HATPase_c"/>
    <property type="match status" value="1"/>
</dbReference>
<dbReference type="InterPro" id="IPR029151">
    <property type="entry name" value="Sensor-like_sf"/>
</dbReference>
<dbReference type="InterPro" id="IPR004358">
    <property type="entry name" value="Sig_transdc_His_kin-like_C"/>
</dbReference>